<reference evidence="6 7" key="1">
    <citation type="submission" date="2020-03" db="EMBL/GenBank/DDBJ databases">
        <title>Complete genome sequence of Shewanella sp.</title>
        <authorList>
            <person name="Kim Y.-S."/>
            <person name="Kim S.-J."/>
            <person name="Jung H.-K."/>
            <person name="Kim K.-H."/>
        </authorList>
    </citation>
    <scope>NUCLEOTIDE SEQUENCE [LARGE SCALE GENOMIC DNA]</scope>
    <source>
        <strain evidence="6 7">PN3F2</strain>
    </source>
</reference>
<dbReference type="InterPro" id="IPR036390">
    <property type="entry name" value="WH_DNA-bd_sf"/>
</dbReference>
<dbReference type="CDD" id="cd05466">
    <property type="entry name" value="PBP2_LTTR_substrate"/>
    <property type="match status" value="1"/>
</dbReference>
<dbReference type="InterPro" id="IPR005119">
    <property type="entry name" value="LysR_subst-bd"/>
</dbReference>
<keyword evidence="4" id="KW-0804">Transcription</keyword>
<keyword evidence="3" id="KW-0238">DNA-binding</keyword>
<dbReference type="PROSITE" id="PS50931">
    <property type="entry name" value="HTH_LYSR"/>
    <property type="match status" value="1"/>
</dbReference>
<dbReference type="Gene3D" id="3.40.190.290">
    <property type="match status" value="1"/>
</dbReference>
<dbReference type="KEGG" id="saes:HBH39_14640"/>
<dbReference type="PANTHER" id="PTHR30126">
    <property type="entry name" value="HTH-TYPE TRANSCRIPTIONAL REGULATOR"/>
    <property type="match status" value="1"/>
</dbReference>
<evidence type="ECO:0000256" key="1">
    <source>
        <dbReference type="ARBA" id="ARBA00009437"/>
    </source>
</evidence>
<evidence type="ECO:0000313" key="7">
    <source>
        <dbReference type="Proteomes" id="UP000502608"/>
    </source>
</evidence>
<name>A0A6G9QME8_9GAMM</name>
<dbReference type="InterPro" id="IPR036388">
    <property type="entry name" value="WH-like_DNA-bd_sf"/>
</dbReference>
<dbReference type="SUPFAM" id="SSF46785">
    <property type="entry name" value="Winged helix' DNA-binding domain"/>
    <property type="match status" value="1"/>
</dbReference>
<evidence type="ECO:0000256" key="4">
    <source>
        <dbReference type="ARBA" id="ARBA00023163"/>
    </source>
</evidence>
<dbReference type="InterPro" id="IPR000847">
    <property type="entry name" value="LysR_HTH_N"/>
</dbReference>
<protein>
    <submittedName>
        <fullName evidence="6">LysR family transcriptional regulator</fullName>
    </submittedName>
</protein>
<dbReference type="RefSeq" id="WP_167679424.1">
    <property type="nucleotide sequence ID" value="NZ_CP050313.1"/>
</dbReference>
<gene>
    <name evidence="6" type="ORF">HBH39_14640</name>
</gene>
<evidence type="ECO:0000256" key="2">
    <source>
        <dbReference type="ARBA" id="ARBA00023015"/>
    </source>
</evidence>
<dbReference type="EMBL" id="CP050313">
    <property type="protein sequence ID" value="QIR15568.1"/>
    <property type="molecule type" value="Genomic_DNA"/>
</dbReference>
<dbReference type="Proteomes" id="UP000502608">
    <property type="component" value="Chromosome"/>
</dbReference>
<evidence type="ECO:0000256" key="3">
    <source>
        <dbReference type="ARBA" id="ARBA00023125"/>
    </source>
</evidence>
<evidence type="ECO:0000313" key="6">
    <source>
        <dbReference type="EMBL" id="QIR15568.1"/>
    </source>
</evidence>
<dbReference type="AlphaFoldDB" id="A0A6G9QME8"/>
<evidence type="ECO:0000259" key="5">
    <source>
        <dbReference type="PROSITE" id="PS50931"/>
    </source>
</evidence>
<dbReference type="GO" id="GO:0000976">
    <property type="term" value="F:transcription cis-regulatory region binding"/>
    <property type="evidence" value="ECO:0007669"/>
    <property type="project" value="TreeGrafter"/>
</dbReference>
<dbReference type="SUPFAM" id="SSF53850">
    <property type="entry name" value="Periplasmic binding protein-like II"/>
    <property type="match status" value="1"/>
</dbReference>
<dbReference type="Pfam" id="PF00126">
    <property type="entry name" value="HTH_1"/>
    <property type="match status" value="1"/>
</dbReference>
<keyword evidence="7" id="KW-1185">Reference proteome</keyword>
<sequence>MSRLNYHHLYYFWRIAVVGNLTQVAKDLHISQSALSAQLKQFEHNMNVELFERKGRRLNLTVHGNRVLAYADDIFSKGEELESFLRNGCINEKQHLSIGVLTTLSRNFIESFISPLLANPQVSFTLTAQGISHLLNGLANHEFDLVLTNQAVNSVQSDPLWQSQQVSRQPLAIIGPKEKMINQVFPHGYQNLRWVLPSKNTEIRAAFDELCATYQYQADVQAEADDMAMLRLLARDSGALAVLPAVVVKDEIEQGVLEVYQHLPDVYEYFYAITAQRKFVPQVLIDLLEQHIELAD</sequence>
<comment type="similarity">
    <text evidence="1">Belongs to the LysR transcriptional regulatory family.</text>
</comment>
<dbReference type="PANTHER" id="PTHR30126:SF98">
    <property type="entry name" value="HTH-TYPE TRANSCRIPTIONAL ACTIVATOR BAUR"/>
    <property type="match status" value="1"/>
</dbReference>
<dbReference type="Gene3D" id="1.10.10.10">
    <property type="entry name" value="Winged helix-like DNA-binding domain superfamily/Winged helix DNA-binding domain"/>
    <property type="match status" value="1"/>
</dbReference>
<organism evidence="6 7">
    <name type="scientific">Shewanella aestuarii</name>
    <dbReference type="NCBI Taxonomy" id="1028752"/>
    <lineage>
        <taxon>Bacteria</taxon>
        <taxon>Pseudomonadati</taxon>
        <taxon>Pseudomonadota</taxon>
        <taxon>Gammaproteobacteria</taxon>
        <taxon>Alteromonadales</taxon>
        <taxon>Shewanellaceae</taxon>
        <taxon>Shewanella</taxon>
    </lineage>
</organism>
<accession>A0A6G9QME8</accession>
<dbReference type="GO" id="GO:0003700">
    <property type="term" value="F:DNA-binding transcription factor activity"/>
    <property type="evidence" value="ECO:0007669"/>
    <property type="project" value="InterPro"/>
</dbReference>
<dbReference type="Pfam" id="PF03466">
    <property type="entry name" value="LysR_substrate"/>
    <property type="match status" value="1"/>
</dbReference>
<dbReference type="PRINTS" id="PR00039">
    <property type="entry name" value="HTHLYSR"/>
</dbReference>
<feature type="domain" description="HTH lysR-type" evidence="5">
    <location>
        <begin position="4"/>
        <end position="61"/>
    </location>
</feature>
<keyword evidence="2" id="KW-0805">Transcription regulation</keyword>
<proteinExistence type="inferred from homology"/>